<evidence type="ECO:0000313" key="5">
    <source>
        <dbReference type="EMBL" id="KAK6543345.1"/>
    </source>
</evidence>
<organism evidence="5 6">
    <name type="scientific">Orbilia ellipsospora</name>
    <dbReference type="NCBI Taxonomy" id="2528407"/>
    <lineage>
        <taxon>Eukaryota</taxon>
        <taxon>Fungi</taxon>
        <taxon>Dikarya</taxon>
        <taxon>Ascomycota</taxon>
        <taxon>Pezizomycotina</taxon>
        <taxon>Orbiliomycetes</taxon>
        <taxon>Orbiliales</taxon>
        <taxon>Orbiliaceae</taxon>
        <taxon>Orbilia</taxon>
    </lineage>
</organism>
<gene>
    <name evidence="5" type="ORF">TWF694_000096</name>
</gene>
<dbReference type="InterPro" id="IPR051609">
    <property type="entry name" value="NmrA/Isoflavone_reductase-like"/>
</dbReference>
<evidence type="ECO:0000259" key="4">
    <source>
        <dbReference type="Pfam" id="PF05368"/>
    </source>
</evidence>
<protein>
    <recommendedName>
        <fullName evidence="4">NmrA-like domain-containing protein</fullName>
    </recommendedName>
</protein>
<feature type="domain" description="NmrA-like" evidence="4">
    <location>
        <begin position="3"/>
        <end position="240"/>
    </location>
</feature>
<feature type="compositionally biased region" description="Basic and acidic residues" evidence="3">
    <location>
        <begin position="566"/>
        <end position="580"/>
    </location>
</feature>
<dbReference type="PANTHER" id="PTHR47706:SF9">
    <property type="entry name" value="NMRA-LIKE DOMAIN-CONTAINING PROTEIN-RELATED"/>
    <property type="match status" value="1"/>
</dbReference>
<evidence type="ECO:0000256" key="3">
    <source>
        <dbReference type="SAM" id="MobiDB-lite"/>
    </source>
</evidence>
<evidence type="ECO:0000256" key="1">
    <source>
        <dbReference type="ARBA" id="ARBA00022857"/>
    </source>
</evidence>
<sequence>MSTHNVLIIGAAGKLGTHILKALIAEPKINVTILTREDSTSTFPSGVSIKKADYSSNESLVAAFKGHDTILSLVGGFWLLDQLKFVDAAVEAGVKRFYPSEFGSITGEDSAELVEEFWARTGLPGKYETYLRLKKFADEGKIEYVLVQTGPFFDMGLSSGFLGINLKDKKATVYGSGNQIVAMSNLDYIAKATVYTITHPEEYKNRAVKLYSYKVSQNQLLGELEKITGTKWETEHITVEDEVKAGEEGRKAGNPYAGYQVLRGFVYDENDKFGSNYSQHDVPVKDETTLEDKLKELLNICRPPDDHPEWGVIVIDPTETLCALRGPEAATGGQGMLDDWKWRISVRRPEGNIPYTYVHLVGPVSSIPMTNNPDKPSNSWFGYGVNNYKDYEASIFEVARYDEYGNRVPQAISFENPLTIGDILDWAGPNGEDMDDYQLRLGSNTEGGVQRIMRSDEPLYDFPPIRLVVTELDEADIVEDLDSLDLGEPELPINIGGGLDDIIRNHHKPPVTQAPEIKVSYIEDVANFGPSRLGHAREVPPGVGLGRSLLNKLTFGATKAQPQTPEPKEDLPMKYKDPSKSRVGGEVIVEKPKTKSRWGGLFGKGKDAKVEAPKPMGHAREPILEDKPALIDQAVNWFGQGTSTVKSLLQRIPKPKKKEKNPILVKEKIQVDEVAEDEDQDLMHQSSFKIPANYGSNAFGGNVDFGNEGL</sequence>
<keyword evidence="1" id="KW-0521">NADP</keyword>
<evidence type="ECO:0000313" key="6">
    <source>
        <dbReference type="Proteomes" id="UP001365542"/>
    </source>
</evidence>
<dbReference type="SUPFAM" id="SSF51735">
    <property type="entry name" value="NAD(P)-binding Rossmann-fold domains"/>
    <property type="match status" value="1"/>
</dbReference>
<keyword evidence="2" id="KW-0560">Oxidoreductase</keyword>
<dbReference type="InterPro" id="IPR008030">
    <property type="entry name" value="NmrA-like"/>
</dbReference>
<dbReference type="Pfam" id="PF05368">
    <property type="entry name" value="NmrA"/>
    <property type="match status" value="1"/>
</dbReference>
<dbReference type="Gene3D" id="3.90.25.10">
    <property type="entry name" value="UDP-galactose 4-epimerase, domain 1"/>
    <property type="match status" value="1"/>
</dbReference>
<feature type="region of interest" description="Disordered" evidence="3">
    <location>
        <begin position="558"/>
        <end position="583"/>
    </location>
</feature>
<name>A0AAV9XNI1_9PEZI</name>
<comment type="caution">
    <text evidence="5">The sequence shown here is derived from an EMBL/GenBank/DDBJ whole genome shotgun (WGS) entry which is preliminary data.</text>
</comment>
<dbReference type="Proteomes" id="UP001365542">
    <property type="component" value="Unassembled WGS sequence"/>
</dbReference>
<dbReference type="GO" id="GO:0016491">
    <property type="term" value="F:oxidoreductase activity"/>
    <property type="evidence" value="ECO:0007669"/>
    <property type="project" value="UniProtKB-KW"/>
</dbReference>
<evidence type="ECO:0000256" key="2">
    <source>
        <dbReference type="ARBA" id="ARBA00023002"/>
    </source>
</evidence>
<dbReference type="CDD" id="cd05259">
    <property type="entry name" value="PCBER_SDR_a"/>
    <property type="match status" value="1"/>
</dbReference>
<keyword evidence="6" id="KW-1185">Reference proteome</keyword>
<dbReference type="AlphaFoldDB" id="A0AAV9XNI1"/>
<accession>A0AAV9XNI1</accession>
<dbReference type="PANTHER" id="PTHR47706">
    <property type="entry name" value="NMRA-LIKE FAMILY PROTEIN"/>
    <property type="match status" value="1"/>
</dbReference>
<dbReference type="InterPro" id="IPR045312">
    <property type="entry name" value="PCBER-like"/>
</dbReference>
<reference evidence="5 6" key="1">
    <citation type="submission" date="2019-10" db="EMBL/GenBank/DDBJ databases">
        <authorList>
            <person name="Palmer J.M."/>
        </authorList>
    </citation>
    <scope>NUCLEOTIDE SEQUENCE [LARGE SCALE GENOMIC DNA]</scope>
    <source>
        <strain evidence="5 6">TWF694</strain>
    </source>
</reference>
<proteinExistence type="predicted"/>
<dbReference type="EMBL" id="JAVHJO010000001">
    <property type="protein sequence ID" value="KAK6543345.1"/>
    <property type="molecule type" value="Genomic_DNA"/>
</dbReference>
<dbReference type="Gene3D" id="3.40.50.720">
    <property type="entry name" value="NAD(P)-binding Rossmann-like Domain"/>
    <property type="match status" value="1"/>
</dbReference>
<dbReference type="InterPro" id="IPR036291">
    <property type="entry name" value="NAD(P)-bd_dom_sf"/>
</dbReference>